<evidence type="ECO:0000259" key="20">
    <source>
        <dbReference type="Pfam" id="PF06444"/>
    </source>
</evidence>
<evidence type="ECO:0000256" key="11">
    <source>
        <dbReference type="ARBA" id="ARBA00022982"/>
    </source>
</evidence>
<evidence type="ECO:0000313" key="21">
    <source>
        <dbReference type="EMBL" id="QHZ87366.1"/>
    </source>
</evidence>
<feature type="transmembrane region" description="Helical" evidence="18">
    <location>
        <begin position="265"/>
        <end position="286"/>
    </location>
</feature>
<dbReference type="PANTHER" id="PTHR46552:SF1">
    <property type="entry name" value="NADH-UBIQUINONE OXIDOREDUCTASE CHAIN 2"/>
    <property type="match status" value="1"/>
</dbReference>
<feature type="transmembrane region" description="Helical" evidence="18">
    <location>
        <begin position="195"/>
        <end position="214"/>
    </location>
</feature>
<feature type="transmembrane region" description="Helical" evidence="18">
    <location>
        <begin position="60"/>
        <end position="79"/>
    </location>
</feature>
<feature type="transmembrane region" description="Helical" evidence="18">
    <location>
        <begin position="313"/>
        <end position="333"/>
    </location>
</feature>
<evidence type="ECO:0000256" key="3">
    <source>
        <dbReference type="ARBA" id="ARBA00007012"/>
    </source>
</evidence>
<keyword evidence="8 18" id="KW-0812">Transmembrane</keyword>
<feature type="domain" description="NADH:quinone oxidoreductase/Mrp antiporter transmembrane" evidence="19">
    <location>
        <begin position="24"/>
        <end position="281"/>
    </location>
</feature>
<dbReference type="PANTHER" id="PTHR46552">
    <property type="entry name" value="NADH-UBIQUINONE OXIDOREDUCTASE CHAIN 2"/>
    <property type="match status" value="1"/>
</dbReference>
<dbReference type="InterPro" id="IPR003917">
    <property type="entry name" value="NADH_UbQ_OxRdtase_chain2"/>
</dbReference>
<proteinExistence type="inferred from homology"/>
<dbReference type="PRINTS" id="PR01436">
    <property type="entry name" value="NADHDHGNASE2"/>
</dbReference>
<evidence type="ECO:0000256" key="18">
    <source>
        <dbReference type="RuleBase" id="RU003403"/>
    </source>
</evidence>
<feature type="transmembrane region" description="Helical" evidence="18">
    <location>
        <begin position="234"/>
        <end position="253"/>
    </location>
</feature>
<keyword evidence="15 18" id="KW-0496">Mitochondrion</keyword>
<dbReference type="GO" id="GO:0008137">
    <property type="term" value="F:NADH dehydrogenase (ubiquinone) activity"/>
    <property type="evidence" value="ECO:0007669"/>
    <property type="project" value="UniProtKB-EC"/>
</dbReference>
<evidence type="ECO:0000256" key="12">
    <source>
        <dbReference type="ARBA" id="ARBA00022989"/>
    </source>
</evidence>
<keyword evidence="11 18" id="KW-0249">Electron transport</keyword>
<keyword evidence="6" id="KW-0813">Transport</keyword>
<evidence type="ECO:0000256" key="16">
    <source>
        <dbReference type="ARBA" id="ARBA00023136"/>
    </source>
</evidence>
<keyword evidence="12 18" id="KW-1133">Transmembrane helix</keyword>
<dbReference type="GO" id="GO:0006120">
    <property type="term" value="P:mitochondrial electron transport, NADH to ubiquinone"/>
    <property type="evidence" value="ECO:0007669"/>
    <property type="project" value="InterPro"/>
</dbReference>
<comment type="function">
    <text evidence="1">Core subunit of the mitochondrial membrane respiratory chain NADH dehydrogenase (Complex I) that is believed to belong to the minimal assembly required for catalysis. Complex I functions in the transfer of electrons from NADH to the respiratory chain. The immediate electron acceptor for the enzyme is believed to be ubiquinone.</text>
</comment>
<evidence type="ECO:0000256" key="9">
    <source>
        <dbReference type="ARBA" id="ARBA00022792"/>
    </source>
</evidence>
<evidence type="ECO:0000256" key="14">
    <source>
        <dbReference type="ARBA" id="ARBA00023075"/>
    </source>
</evidence>
<reference evidence="21" key="1">
    <citation type="journal article" date="2019" name="Sci. Rep.">
        <title>The mitochondrial genomes of palaeopteran insects and insights into the early insect relationships.</title>
        <authorList>
            <person name="Song N."/>
            <person name="Li X."/>
            <person name="Yin X."/>
            <person name="Li X."/>
            <person name="Yin J."/>
            <person name="Pan P."/>
        </authorList>
    </citation>
    <scope>NUCLEOTIDE SEQUENCE</scope>
</reference>
<dbReference type="GO" id="GO:0005743">
    <property type="term" value="C:mitochondrial inner membrane"/>
    <property type="evidence" value="ECO:0007669"/>
    <property type="project" value="UniProtKB-SubCell"/>
</dbReference>
<accession>A0A6C0R1H5</accession>
<keyword evidence="13 18" id="KW-0520">NAD</keyword>
<gene>
    <name evidence="21" type="primary">nad2</name>
</gene>
<dbReference type="EMBL" id="MK951657">
    <property type="protein sequence ID" value="QHZ87366.1"/>
    <property type="molecule type" value="Genomic_DNA"/>
</dbReference>
<comment type="subcellular location">
    <subcellularLocation>
        <location evidence="2 18">Mitochondrion inner membrane</location>
        <topology evidence="2 18">Multi-pass membrane protein</topology>
    </subcellularLocation>
</comment>
<evidence type="ECO:0000256" key="17">
    <source>
        <dbReference type="ARBA" id="ARBA00049551"/>
    </source>
</evidence>
<evidence type="ECO:0000259" key="19">
    <source>
        <dbReference type="Pfam" id="PF00361"/>
    </source>
</evidence>
<evidence type="ECO:0000256" key="10">
    <source>
        <dbReference type="ARBA" id="ARBA00022967"/>
    </source>
</evidence>
<dbReference type="InterPro" id="IPR050175">
    <property type="entry name" value="Complex_I_Subunit_2"/>
</dbReference>
<evidence type="ECO:0000256" key="4">
    <source>
        <dbReference type="ARBA" id="ARBA00012944"/>
    </source>
</evidence>
<protein>
    <recommendedName>
        <fullName evidence="5 18">NADH-ubiquinone oxidoreductase chain 2</fullName>
        <ecNumber evidence="4 18">7.1.1.2</ecNumber>
    </recommendedName>
</protein>
<keyword evidence="9 18" id="KW-0999">Mitochondrion inner membrane</keyword>
<feature type="transmembrane region" description="Helical" evidence="18">
    <location>
        <begin position="91"/>
        <end position="110"/>
    </location>
</feature>
<evidence type="ECO:0000256" key="6">
    <source>
        <dbReference type="ARBA" id="ARBA00022448"/>
    </source>
</evidence>
<evidence type="ECO:0000256" key="13">
    <source>
        <dbReference type="ARBA" id="ARBA00023027"/>
    </source>
</evidence>
<keyword evidence="7 18" id="KW-0679">Respiratory chain</keyword>
<keyword evidence="10 18" id="KW-1278">Translocase</keyword>
<dbReference type="Pfam" id="PF06444">
    <property type="entry name" value="NADH_dehy_S2_C"/>
    <property type="match status" value="1"/>
</dbReference>
<comment type="similarity">
    <text evidence="3 18">Belongs to the complex I subunit 2 family.</text>
</comment>
<feature type="transmembrane region" description="Helical" evidence="18">
    <location>
        <begin position="146"/>
        <end position="164"/>
    </location>
</feature>
<geneLocation type="mitochondrion" evidence="21"/>
<feature type="domain" description="NADH dehydrogenase subunit 2 C-terminal" evidence="20">
    <location>
        <begin position="282"/>
        <end position="333"/>
    </location>
</feature>
<evidence type="ECO:0000256" key="7">
    <source>
        <dbReference type="ARBA" id="ARBA00022660"/>
    </source>
</evidence>
<dbReference type="Pfam" id="PF00361">
    <property type="entry name" value="Proton_antipo_M"/>
    <property type="match status" value="1"/>
</dbReference>
<dbReference type="InterPro" id="IPR010933">
    <property type="entry name" value="NADH_DH_su2_C"/>
</dbReference>
<evidence type="ECO:0000256" key="5">
    <source>
        <dbReference type="ARBA" id="ARBA00021008"/>
    </source>
</evidence>
<evidence type="ECO:0000256" key="15">
    <source>
        <dbReference type="ARBA" id="ARBA00023128"/>
    </source>
</evidence>
<comment type="catalytic activity">
    <reaction evidence="17 18">
        <text>a ubiquinone + NADH + 5 H(+)(in) = a ubiquinol + NAD(+) + 4 H(+)(out)</text>
        <dbReference type="Rhea" id="RHEA:29091"/>
        <dbReference type="Rhea" id="RHEA-COMP:9565"/>
        <dbReference type="Rhea" id="RHEA-COMP:9566"/>
        <dbReference type="ChEBI" id="CHEBI:15378"/>
        <dbReference type="ChEBI" id="CHEBI:16389"/>
        <dbReference type="ChEBI" id="CHEBI:17976"/>
        <dbReference type="ChEBI" id="CHEBI:57540"/>
        <dbReference type="ChEBI" id="CHEBI:57945"/>
        <dbReference type="EC" id="7.1.1.2"/>
    </reaction>
</comment>
<keyword evidence="16 18" id="KW-0472">Membrane</keyword>
<organism evidence="21">
    <name type="scientific">Thermobia sp. XL-2019</name>
    <dbReference type="NCBI Taxonomy" id="2682733"/>
    <lineage>
        <taxon>Eukaryota</taxon>
        <taxon>Metazoa</taxon>
        <taxon>Ecdysozoa</taxon>
        <taxon>Arthropoda</taxon>
        <taxon>Hexapoda</taxon>
        <taxon>Insecta</taxon>
        <taxon>Zygentoma</taxon>
        <taxon>Lepismatidae</taxon>
        <taxon>Thermobia</taxon>
    </lineage>
</organism>
<evidence type="ECO:0000256" key="8">
    <source>
        <dbReference type="ARBA" id="ARBA00022692"/>
    </source>
</evidence>
<sequence length="337" mass="38027">MLTNPKMLMFLSTLMVGSLISVSATSWYGAWMGLEINLLSFIPLTSKTNNQRMTESALKYFLTQALASTILLTSIILMSYQTYITNNVSHIMMTTSLALKLGAGPLHFWMPEVMEGLTWTNCMLLMTWQKLAPLTLMSYFSSDTPLIFLFIISSVLFGSIGGLNQTSLRKIMAFSSINHAGWLLAAMLYDDASWFLYFNLYVFLTLMSTALFNANKLYHFNQTFTNKINPPTKLAIFTSLLSLGGLPPFLGFLPKWIIIMKMTCSLFILTTMILVMTTLITLYYYIRISYSAFILLHTNQSWTKMVTTPNQDMLATTIIIISLTGLITTPLIINLSF</sequence>
<evidence type="ECO:0000256" key="1">
    <source>
        <dbReference type="ARBA" id="ARBA00003257"/>
    </source>
</evidence>
<comment type="function">
    <text evidence="18">Core subunit of the mitochondrial membrane respiratory chain NADH dehydrogenase (Complex I) which catalyzes electron transfer from NADH through the respiratory chain, using ubiquinone as an electron acceptor. Essential for the catalytic activity and assembly of complex I.</text>
</comment>
<dbReference type="EC" id="7.1.1.2" evidence="4 18"/>
<dbReference type="InterPro" id="IPR001750">
    <property type="entry name" value="ND/Mrp_TM"/>
</dbReference>
<dbReference type="AlphaFoldDB" id="A0A6C0R1H5"/>
<evidence type="ECO:0000256" key="2">
    <source>
        <dbReference type="ARBA" id="ARBA00004448"/>
    </source>
</evidence>
<name>A0A6C0R1H5_9INSE</name>
<keyword evidence="14 18" id="KW-0830">Ubiquinone</keyword>